<evidence type="ECO:0000313" key="6">
    <source>
        <dbReference type="EMBL" id="KAG2184532.1"/>
    </source>
</evidence>
<dbReference type="PANTHER" id="PTHR22809:SF5">
    <property type="entry name" value="TRNA N(3)-METHYLCYTIDINE METHYLTRANSFERASE METTL6"/>
    <property type="match status" value="1"/>
</dbReference>
<keyword evidence="2 4" id="KW-0489">Methyltransferase</keyword>
<dbReference type="AlphaFoldDB" id="A0A8H7Q249"/>
<dbReference type="GO" id="GO:0032259">
    <property type="term" value="P:methylation"/>
    <property type="evidence" value="ECO:0007669"/>
    <property type="project" value="UniProtKB-KW"/>
</dbReference>
<gene>
    <name evidence="6" type="ORF">INT43_000441</name>
</gene>
<dbReference type="OrthoDB" id="417697at2759"/>
<evidence type="ECO:0000256" key="4">
    <source>
        <dbReference type="PIRNR" id="PIRNR037755"/>
    </source>
</evidence>
<dbReference type="PANTHER" id="PTHR22809">
    <property type="entry name" value="METHYLTRANSFERASE-RELATED"/>
    <property type="match status" value="1"/>
</dbReference>
<dbReference type="SUPFAM" id="SSF53335">
    <property type="entry name" value="S-adenosyl-L-methionine-dependent methyltransferases"/>
    <property type="match status" value="1"/>
</dbReference>
<comment type="similarity">
    <text evidence="1 4">Belongs to the methyltransferase superfamily. METL family.</text>
</comment>
<dbReference type="Gene3D" id="3.40.50.150">
    <property type="entry name" value="Vaccinia Virus protein VP39"/>
    <property type="match status" value="1"/>
</dbReference>
<dbReference type="PIRSF" id="PIRSF037755">
    <property type="entry name" value="Mettl2_prd"/>
    <property type="match status" value="1"/>
</dbReference>
<dbReference type="Pfam" id="PF08242">
    <property type="entry name" value="Methyltransf_12"/>
    <property type="match status" value="1"/>
</dbReference>
<dbReference type="Proteomes" id="UP000654370">
    <property type="component" value="Unassembled WGS sequence"/>
</dbReference>
<organism evidence="6 7">
    <name type="scientific">Mortierella isabellina</name>
    <name type="common">Filamentous fungus</name>
    <name type="synonym">Umbelopsis isabellina</name>
    <dbReference type="NCBI Taxonomy" id="91625"/>
    <lineage>
        <taxon>Eukaryota</taxon>
        <taxon>Fungi</taxon>
        <taxon>Fungi incertae sedis</taxon>
        <taxon>Mucoromycota</taxon>
        <taxon>Mucoromycotina</taxon>
        <taxon>Umbelopsidomycetes</taxon>
        <taxon>Umbelopsidales</taxon>
        <taxon>Umbelopsidaceae</taxon>
        <taxon>Umbelopsis</taxon>
    </lineage>
</organism>
<dbReference type="CDD" id="cd02440">
    <property type="entry name" value="AdoMet_MTases"/>
    <property type="match status" value="1"/>
</dbReference>
<evidence type="ECO:0000256" key="2">
    <source>
        <dbReference type="ARBA" id="ARBA00022603"/>
    </source>
</evidence>
<name>A0A8H7Q249_MORIS</name>
<sequence>METEQPSEARDKARLEMDPQRLESIAKRAQEVIQNDQKVVPPFWISKYKKEASRNWDIFYKRNTTKFFKGTCSIFKKVYTRNLSTNDIITDRYWLDREFEELAHKGDESKEKKICLEVGCGVGNFVFPTLAKNPNLFIYACDFSSRAVGMVQANEQYNEARCKAFVADLTVDDLCATVPAESVDLVSAIFVLSAIPPEKMNVAIQNIYKVLKRGGNVLFRDYGLYDEAQIKFSSASDKKLDDNFYVRQDGTMSYFFSLDDVQQRFQAEGFKTIVNEYIYRETTNRKLELAADRIFTQCKFVKP</sequence>
<reference evidence="6" key="1">
    <citation type="submission" date="2020-12" db="EMBL/GenBank/DDBJ databases">
        <title>Metabolic potential, ecology and presence of endohyphal bacteria is reflected in genomic diversity of Mucoromycotina.</title>
        <authorList>
            <person name="Muszewska A."/>
            <person name="Okrasinska A."/>
            <person name="Steczkiewicz K."/>
            <person name="Drgas O."/>
            <person name="Orlowska M."/>
            <person name="Perlinska-Lenart U."/>
            <person name="Aleksandrzak-Piekarczyk T."/>
            <person name="Szatraj K."/>
            <person name="Zielenkiewicz U."/>
            <person name="Pilsyk S."/>
            <person name="Malc E."/>
            <person name="Mieczkowski P."/>
            <person name="Kruszewska J.S."/>
            <person name="Biernat P."/>
            <person name="Pawlowska J."/>
        </authorList>
    </citation>
    <scope>NUCLEOTIDE SEQUENCE</scope>
    <source>
        <strain evidence="6">WA0000067209</strain>
    </source>
</reference>
<dbReference type="GO" id="GO:0008757">
    <property type="term" value="F:S-adenosylmethionine-dependent methyltransferase activity"/>
    <property type="evidence" value="ECO:0007669"/>
    <property type="project" value="UniProtKB-ARBA"/>
</dbReference>
<dbReference type="EC" id="2.1.1.-" evidence="4"/>
<comment type="caution">
    <text evidence="6">The sequence shown here is derived from an EMBL/GenBank/DDBJ whole genome shotgun (WGS) entry which is preliminary data.</text>
</comment>
<dbReference type="GO" id="GO:0008173">
    <property type="term" value="F:RNA methyltransferase activity"/>
    <property type="evidence" value="ECO:0007669"/>
    <property type="project" value="UniProtKB-ARBA"/>
</dbReference>
<dbReference type="EMBL" id="JAEPQZ010000002">
    <property type="protein sequence ID" value="KAG2184532.1"/>
    <property type="molecule type" value="Genomic_DNA"/>
</dbReference>
<keyword evidence="3 4" id="KW-0808">Transferase</keyword>
<evidence type="ECO:0000256" key="1">
    <source>
        <dbReference type="ARBA" id="ARBA00009725"/>
    </source>
</evidence>
<comment type="function">
    <text evidence="4">S-adenosyl-L-methionine-dependent methyltransferase.</text>
</comment>
<feature type="domain" description="Methyltransferase type 12" evidence="5">
    <location>
        <begin position="116"/>
        <end position="216"/>
    </location>
</feature>
<proteinExistence type="inferred from homology"/>
<dbReference type="InterPro" id="IPR026113">
    <property type="entry name" value="METTL2/6/8-like"/>
</dbReference>
<evidence type="ECO:0000256" key="3">
    <source>
        <dbReference type="ARBA" id="ARBA00022679"/>
    </source>
</evidence>
<keyword evidence="7" id="KW-1185">Reference proteome</keyword>
<dbReference type="InterPro" id="IPR029063">
    <property type="entry name" value="SAM-dependent_MTases_sf"/>
</dbReference>
<evidence type="ECO:0000259" key="5">
    <source>
        <dbReference type="Pfam" id="PF08242"/>
    </source>
</evidence>
<protein>
    <recommendedName>
        <fullName evidence="4">tRNA N(3)-methylcytidine methyltransferase</fullName>
        <ecNumber evidence="4">2.1.1.-</ecNumber>
    </recommendedName>
</protein>
<dbReference type="InterPro" id="IPR013217">
    <property type="entry name" value="Methyltransf_12"/>
</dbReference>
<evidence type="ECO:0000313" key="7">
    <source>
        <dbReference type="Proteomes" id="UP000654370"/>
    </source>
</evidence>
<accession>A0A8H7Q249</accession>